<accession>B1G225</accession>
<feature type="domain" description="Response regulatory" evidence="9">
    <location>
        <begin position="25"/>
        <end position="139"/>
    </location>
</feature>
<dbReference type="Gene3D" id="6.10.250.690">
    <property type="match status" value="1"/>
</dbReference>
<dbReference type="GO" id="GO:0032993">
    <property type="term" value="C:protein-DNA complex"/>
    <property type="evidence" value="ECO:0007669"/>
    <property type="project" value="TreeGrafter"/>
</dbReference>
<evidence type="ECO:0000256" key="2">
    <source>
        <dbReference type="ARBA" id="ARBA00023012"/>
    </source>
</evidence>
<dbReference type="GO" id="GO:0000976">
    <property type="term" value="F:transcription cis-regulatory region binding"/>
    <property type="evidence" value="ECO:0007669"/>
    <property type="project" value="TreeGrafter"/>
</dbReference>
<dbReference type="SUPFAM" id="SSF52172">
    <property type="entry name" value="CheY-like"/>
    <property type="match status" value="1"/>
</dbReference>
<dbReference type="InterPro" id="IPR011006">
    <property type="entry name" value="CheY-like_superfamily"/>
</dbReference>
<dbReference type="Pfam" id="PF00486">
    <property type="entry name" value="Trans_reg_C"/>
    <property type="match status" value="1"/>
</dbReference>
<dbReference type="Gene3D" id="1.10.10.10">
    <property type="entry name" value="Winged helix-like DNA-binding domain superfamily/Winged helix DNA-binding domain"/>
    <property type="match status" value="1"/>
</dbReference>
<evidence type="ECO:0000256" key="8">
    <source>
        <dbReference type="SAM" id="MobiDB-lite"/>
    </source>
</evidence>
<dbReference type="PROSITE" id="PS50110">
    <property type="entry name" value="RESPONSE_REGULATORY"/>
    <property type="match status" value="1"/>
</dbReference>
<dbReference type="FunFam" id="3.40.50.2300:FF:000002">
    <property type="entry name" value="DNA-binding response regulator PhoP"/>
    <property type="match status" value="1"/>
</dbReference>
<dbReference type="EMBL" id="ABLD01000009">
    <property type="protein sequence ID" value="EDT09747.1"/>
    <property type="molecule type" value="Genomic_DNA"/>
</dbReference>
<feature type="domain" description="OmpR/PhoB-type" evidence="10">
    <location>
        <begin position="147"/>
        <end position="243"/>
    </location>
</feature>
<dbReference type="SMART" id="SM00862">
    <property type="entry name" value="Trans_reg_C"/>
    <property type="match status" value="1"/>
</dbReference>
<feature type="region of interest" description="Disordered" evidence="8">
    <location>
        <begin position="260"/>
        <end position="290"/>
    </location>
</feature>
<dbReference type="PANTHER" id="PTHR48111:SF67">
    <property type="entry name" value="TRANSCRIPTIONAL REGULATORY PROTEIN TCTD"/>
    <property type="match status" value="1"/>
</dbReference>
<dbReference type="SMART" id="SM00448">
    <property type="entry name" value="REC"/>
    <property type="match status" value="1"/>
</dbReference>
<protein>
    <submittedName>
        <fullName evidence="11">Two component transcriptional regulator, winged helix family</fullName>
    </submittedName>
</protein>
<evidence type="ECO:0000256" key="3">
    <source>
        <dbReference type="ARBA" id="ARBA00023015"/>
    </source>
</evidence>
<organism evidence="11 12">
    <name type="scientific">Paraburkholderia graminis (strain ATCC 700544 / DSM 17151 / LMG 18924 / NCIMB 13744 / C4D1M)</name>
    <dbReference type="NCBI Taxonomy" id="396598"/>
    <lineage>
        <taxon>Bacteria</taxon>
        <taxon>Pseudomonadati</taxon>
        <taxon>Pseudomonadota</taxon>
        <taxon>Betaproteobacteria</taxon>
        <taxon>Burkholderiales</taxon>
        <taxon>Burkholderiaceae</taxon>
        <taxon>Paraburkholderia</taxon>
    </lineage>
</organism>
<dbReference type="Proteomes" id="UP000005045">
    <property type="component" value="Unassembled WGS sequence"/>
</dbReference>
<dbReference type="CDD" id="cd00383">
    <property type="entry name" value="trans_reg_C"/>
    <property type="match status" value="1"/>
</dbReference>
<dbReference type="CDD" id="cd17624">
    <property type="entry name" value="REC_OmpR_PmrA-like"/>
    <property type="match status" value="1"/>
</dbReference>
<reference evidence="11 12" key="1">
    <citation type="submission" date="2008-03" db="EMBL/GenBank/DDBJ databases">
        <title>Sequencing of the draft genome and assembly of Burkholderia graminis C4D1M.</title>
        <authorList>
            <consortium name="US DOE Joint Genome Institute (JGI-PGF)"/>
            <person name="Copeland A."/>
            <person name="Lucas S."/>
            <person name="Lapidus A."/>
            <person name="Glavina del Rio T."/>
            <person name="Dalin E."/>
            <person name="Tice H."/>
            <person name="Bruce D."/>
            <person name="Goodwin L."/>
            <person name="Pitluck S."/>
            <person name="Larimer F."/>
            <person name="Land M.L."/>
            <person name="Hauser L."/>
            <person name="Tiedje J."/>
            <person name="Richardson P."/>
        </authorList>
    </citation>
    <scope>NUCLEOTIDE SEQUENCE [LARGE SCALE GENOMIC DNA]</scope>
    <source>
        <strain evidence="12">ATCC 700544 / DSM 17151 / LMG 18924 / NCIMB 13744 / C4D1M</strain>
    </source>
</reference>
<keyword evidence="12" id="KW-1185">Reference proteome</keyword>
<dbReference type="GO" id="GO:0005829">
    <property type="term" value="C:cytosol"/>
    <property type="evidence" value="ECO:0007669"/>
    <property type="project" value="TreeGrafter"/>
</dbReference>
<keyword evidence="4 7" id="KW-0238">DNA-binding</keyword>
<keyword evidence="1 6" id="KW-0597">Phosphoprotein</keyword>
<dbReference type="Gene3D" id="3.40.50.2300">
    <property type="match status" value="1"/>
</dbReference>
<evidence type="ECO:0000259" key="9">
    <source>
        <dbReference type="PROSITE" id="PS50110"/>
    </source>
</evidence>
<keyword evidence="3" id="KW-0805">Transcription regulation</keyword>
<evidence type="ECO:0000259" key="10">
    <source>
        <dbReference type="PROSITE" id="PS51755"/>
    </source>
</evidence>
<evidence type="ECO:0000256" key="5">
    <source>
        <dbReference type="ARBA" id="ARBA00023163"/>
    </source>
</evidence>
<dbReference type="InterPro" id="IPR016032">
    <property type="entry name" value="Sig_transdc_resp-reg_C-effctor"/>
</dbReference>
<name>B1G225_PARG4</name>
<proteinExistence type="predicted"/>
<evidence type="ECO:0000256" key="7">
    <source>
        <dbReference type="PROSITE-ProRule" id="PRU01091"/>
    </source>
</evidence>
<dbReference type="SUPFAM" id="SSF46894">
    <property type="entry name" value="C-terminal effector domain of the bipartite response regulators"/>
    <property type="match status" value="1"/>
</dbReference>
<feature type="modified residue" description="4-aspartylphosphate" evidence="6">
    <location>
        <position position="74"/>
    </location>
</feature>
<dbReference type="InterPro" id="IPR001867">
    <property type="entry name" value="OmpR/PhoB-type_DNA-bd"/>
</dbReference>
<feature type="DNA-binding region" description="OmpR/PhoB-type" evidence="7">
    <location>
        <begin position="147"/>
        <end position="243"/>
    </location>
</feature>
<sequence>MIRRPLRAAGTPEVPAKALSWRIMRILIAEDDSILADGLVRSLRQSAYAVDHVKSGVEADTALSMQSFDLLILDLGLPRMSGLEVLRRLRARNSNLPVLILTAADSVDERVKGLDLGADDYMAKPFALNELEARVRALTRRGAGGGPTIVRHGSLGFDQVGRIAYINDQVIDLSARELGLLEVLLQRIGRLVSKEQLVDHLCEWGEEVSNNAIEVYVHRLRKKIEPSGVRIITVRGLGYCLEKAVAPANASANASANAGANAAATTPAAPEPAPSPSTPAGGMPASHHYK</sequence>
<evidence type="ECO:0000313" key="12">
    <source>
        <dbReference type="Proteomes" id="UP000005045"/>
    </source>
</evidence>
<dbReference type="GO" id="GO:0000156">
    <property type="term" value="F:phosphorelay response regulator activity"/>
    <property type="evidence" value="ECO:0007669"/>
    <property type="project" value="TreeGrafter"/>
</dbReference>
<keyword evidence="5" id="KW-0804">Transcription</keyword>
<dbReference type="PROSITE" id="PS51755">
    <property type="entry name" value="OMPR_PHOB"/>
    <property type="match status" value="1"/>
</dbReference>
<dbReference type="Pfam" id="PF00072">
    <property type="entry name" value="Response_reg"/>
    <property type="match status" value="1"/>
</dbReference>
<dbReference type="GO" id="GO:0006355">
    <property type="term" value="P:regulation of DNA-templated transcription"/>
    <property type="evidence" value="ECO:0007669"/>
    <property type="project" value="InterPro"/>
</dbReference>
<dbReference type="AlphaFoldDB" id="B1G225"/>
<keyword evidence="2" id="KW-0902">Two-component regulatory system</keyword>
<evidence type="ECO:0000256" key="6">
    <source>
        <dbReference type="PROSITE-ProRule" id="PRU00169"/>
    </source>
</evidence>
<evidence type="ECO:0000256" key="4">
    <source>
        <dbReference type="ARBA" id="ARBA00023125"/>
    </source>
</evidence>
<dbReference type="InterPro" id="IPR039420">
    <property type="entry name" value="WalR-like"/>
</dbReference>
<comment type="caution">
    <text evidence="11">The sequence shown here is derived from an EMBL/GenBank/DDBJ whole genome shotgun (WGS) entry which is preliminary data.</text>
</comment>
<dbReference type="InterPro" id="IPR036388">
    <property type="entry name" value="WH-like_DNA-bd_sf"/>
</dbReference>
<dbReference type="InterPro" id="IPR001789">
    <property type="entry name" value="Sig_transdc_resp-reg_receiver"/>
</dbReference>
<evidence type="ECO:0000256" key="1">
    <source>
        <dbReference type="ARBA" id="ARBA00022553"/>
    </source>
</evidence>
<feature type="compositionally biased region" description="Low complexity" evidence="8">
    <location>
        <begin position="278"/>
        <end position="290"/>
    </location>
</feature>
<gene>
    <name evidence="11" type="ORF">BgramDRAFT_3392</name>
</gene>
<dbReference type="PANTHER" id="PTHR48111">
    <property type="entry name" value="REGULATOR OF RPOS"/>
    <property type="match status" value="1"/>
</dbReference>
<evidence type="ECO:0000313" key="11">
    <source>
        <dbReference type="EMBL" id="EDT09747.1"/>
    </source>
</evidence>